<dbReference type="Pfam" id="PF25597">
    <property type="entry name" value="SH3_retrovirus"/>
    <property type="match status" value="1"/>
</dbReference>
<evidence type="ECO:0000256" key="4">
    <source>
        <dbReference type="ARBA" id="ARBA00022801"/>
    </source>
</evidence>
<keyword evidence="3" id="KW-0064">Aspartyl protease</keyword>
<accession>A0A438DLK0</accession>
<keyword evidence="4" id="KW-0378">Hydrolase</keyword>
<dbReference type="InterPro" id="IPR057670">
    <property type="entry name" value="SH3_retrovirus"/>
</dbReference>
<feature type="region of interest" description="Disordered" evidence="5">
    <location>
        <begin position="829"/>
        <end position="899"/>
    </location>
</feature>
<comment type="caution">
    <text evidence="7">The sequence shown here is derived from an EMBL/GenBank/DDBJ whole genome shotgun (WGS) entry which is preliminary data.</text>
</comment>
<evidence type="ECO:0000313" key="8">
    <source>
        <dbReference type="Proteomes" id="UP000288805"/>
    </source>
</evidence>
<dbReference type="Gene3D" id="3.30.420.10">
    <property type="entry name" value="Ribonuclease H-like superfamily/Ribonuclease H"/>
    <property type="match status" value="1"/>
</dbReference>
<dbReference type="GO" id="GO:0046872">
    <property type="term" value="F:metal ion binding"/>
    <property type="evidence" value="ECO:0007669"/>
    <property type="project" value="UniProtKB-KW"/>
</dbReference>
<feature type="compositionally biased region" description="Low complexity" evidence="5">
    <location>
        <begin position="277"/>
        <end position="286"/>
    </location>
</feature>
<feature type="compositionally biased region" description="Polar residues" evidence="5">
    <location>
        <begin position="888"/>
        <end position="899"/>
    </location>
</feature>
<dbReference type="Proteomes" id="UP000288805">
    <property type="component" value="Unassembled WGS sequence"/>
</dbReference>
<dbReference type="Pfam" id="PF14244">
    <property type="entry name" value="Retrotran_gag_3"/>
    <property type="match status" value="1"/>
</dbReference>
<dbReference type="EMBL" id="QGNW01001574">
    <property type="protein sequence ID" value="RVW36328.1"/>
    <property type="molecule type" value="Genomic_DNA"/>
</dbReference>
<dbReference type="SUPFAM" id="SSF56672">
    <property type="entry name" value="DNA/RNA polymerases"/>
    <property type="match status" value="1"/>
</dbReference>
<evidence type="ECO:0000256" key="1">
    <source>
        <dbReference type="ARBA" id="ARBA00022670"/>
    </source>
</evidence>
<feature type="domain" description="Integrase catalytic" evidence="6">
    <location>
        <begin position="564"/>
        <end position="730"/>
    </location>
</feature>
<evidence type="ECO:0000256" key="5">
    <source>
        <dbReference type="SAM" id="MobiDB-lite"/>
    </source>
</evidence>
<sequence length="1471" mass="166168">MAESKDITQPLIPQTDSIFSDLTTRMTEVLTRAQTSPQPLLADSSTTPIGIKLEGSNYALWSQVVEMYISGKDKLGYINGDSPQPPETDPSFRRWRTENAIVKGWLINSMDPSLIANFIRFPTAKQVWDSAAITYFDGTDTSQVYDLRRRVTRMKQAGGSIEKYYNDLQGLWREIDFRRPNPMECAIDIQKYNSILQEDQVYTFLDGLDDRLDKTRSDVLQIKPFPTVEQAYAFVRREEVRQTVMISGADTLPGAVMASKGIKGSHHQMPPKPGALSLSSGKSNSSFKTKPPSDGMKCTHCGNTKHTRDTCFKLHGYPDWWNDLQARKKREIIVNDNHTGRAAVVTCDASLSLIPQAESSHDSGTSSKVFHISTHKDDEDWILDSGATDHMTFDSKDFSNTTQPRRSCVANANGVTYPVTGAGTVTLSPSLSLSNTLLVPSLSNRLMSVSQVTSDLNCVVLMYSTFCLLQDILTKEIIGRGTKRGGLYYVDAFSSGRANHMHHKVGNKERQIWLWHHRLGHPSFGYLKHLLPGLFSKATHLDFKCDTCILAKSHRASYPMSMNKSMIPFDLIHSDVWGPSLVTTSSGHRWFVIFVDDCTRMTWLYLLKHKDEVFSIFQSFHAMVQTQFSARIKILRSDNGGEYVNQQFQTYFNNHGILHETSCSQTPQQNGIAERKNRHILETARALLINAHVPNRYWSDAVTTAVYLLNRMPTKVLQFQTPLKVLSYHVSLPTVLMIPPRIFGCVAFVHLHKNQRTKLDPCAVRCLFLGYGVQKKGYRCYDPIAKRSYITMDVTFLESEFFFSPISNSPLQGEIYGEERNWSDVEVLEVGDNPTHPNDDNDLVEHDPVPEPLRTEAEPVPESSEDAESDVFPHSLVPNDPPTENIPEVSSPTTPLQTNAIDTSAGYVLPFRHNRGKPPNRYSPDIEERRSKYPIANHVSTQRLSEPLRAFAHTLSSCQIPSRVEEAFSDPKWAQAIKEELEALQKNNTWVLSVLPEGRKTVRCKWIFSIKYKADGSIDRYKARLVAKGYTQKHGIDYQETFSPVAKLKTVRVLLSLAANLDWPLHQLDVKNAFLHGDLEEEIYMDIPPGYTATSEAKIACRLQRALYGLKQSPRAWFGRLSSAMRKYGFQQSNSDHTLFLKHRLGKITALIVYVDDMIITGDDVEEISKLQDQLSTEFEMKNLGGLKYFLGIEVARSRQGIFLSQRKYILDLLAEVGLLECKPADIPIVQNHKLGEYVDQVPADKQRYQRLVGKLIYLSHTRPDIAYAVSVVSQFMHWPSEDHMDAVMRILRYLKSSPGKGLMFSKNGHLKVAGYTDADWAGNITDRKSTAGYFTFVGGNLVTWRSKKQKVVALSSAEAEFRGMVKGICELIWLKKLLAEIGVAPSSEMNLFCDNTAAIAISHNPVQHDRTKHVEVDRNFIKQNLEEKIIQLPFVKSEDQLADVLTKAVSARNFYNSLDKLGIKDIYAPT</sequence>
<dbReference type="Pfam" id="PF22936">
    <property type="entry name" value="Pol_BBD"/>
    <property type="match status" value="1"/>
</dbReference>
<dbReference type="InterPro" id="IPR039537">
    <property type="entry name" value="Retrotran_Ty1/copia-like"/>
</dbReference>
<dbReference type="GO" id="GO:0004190">
    <property type="term" value="F:aspartic-type endopeptidase activity"/>
    <property type="evidence" value="ECO:0007669"/>
    <property type="project" value="UniProtKB-KW"/>
</dbReference>
<dbReference type="PANTHER" id="PTHR42648">
    <property type="entry name" value="TRANSPOSASE, PUTATIVE-RELATED"/>
    <property type="match status" value="1"/>
</dbReference>
<dbReference type="Pfam" id="PF07727">
    <property type="entry name" value="RVT_2"/>
    <property type="match status" value="1"/>
</dbReference>
<keyword evidence="2" id="KW-0479">Metal-binding</keyword>
<evidence type="ECO:0000256" key="3">
    <source>
        <dbReference type="ARBA" id="ARBA00022750"/>
    </source>
</evidence>
<keyword evidence="1" id="KW-0645">Protease</keyword>
<dbReference type="InterPro" id="IPR043502">
    <property type="entry name" value="DNA/RNA_pol_sf"/>
</dbReference>
<dbReference type="InterPro" id="IPR001584">
    <property type="entry name" value="Integrase_cat-core"/>
</dbReference>
<dbReference type="GO" id="GO:0003676">
    <property type="term" value="F:nucleic acid binding"/>
    <property type="evidence" value="ECO:0007669"/>
    <property type="project" value="InterPro"/>
</dbReference>
<feature type="region of interest" description="Disordered" evidence="5">
    <location>
        <begin position="261"/>
        <end position="297"/>
    </location>
</feature>
<organism evidence="7 8">
    <name type="scientific">Vitis vinifera</name>
    <name type="common">Grape</name>
    <dbReference type="NCBI Taxonomy" id="29760"/>
    <lineage>
        <taxon>Eukaryota</taxon>
        <taxon>Viridiplantae</taxon>
        <taxon>Streptophyta</taxon>
        <taxon>Embryophyta</taxon>
        <taxon>Tracheophyta</taxon>
        <taxon>Spermatophyta</taxon>
        <taxon>Magnoliopsida</taxon>
        <taxon>eudicotyledons</taxon>
        <taxon>Gunneridae</taxon>
        <taxon>Pentapetalae</taxon>
        <taxon>rosids</taxon>
        <taxon>Vitales</taxon>
        <taxon>Vitaceae</taxon>
        <taxon>Viteae</taxon>
        <taxon>Vitis</taxon>
    </lineage>
</organism>
<evidence type="ECO:0000313" key="7">
    <source>
        <dbReference type="EMBL" id="RVW36328.1"/>
    </source>
</evidence>
<gene>
    <name evidence="7" type="primary">POLX_27</name>
    <name evidence="7" type="ORF">CK203_107645</name>
</gene>
<evidence type="ECO:0000256" key="2">
    <source>
        <dbReference type="ARBA" id="ARBA00022723"/>
    </source>
</evidence>
<dbReference type="InterPro" id="IPR054722">
    <property type="entry name" value="PolX-like_BBD"/>
</dbReference>
<name>A0A438DLK0_VITVI</name>
<dbReference type="InterPro" id="IPR012337">
    <property type="entry name" value="RNaseH-like_sf"/>
</dbReference>
<dbReference type="Pfam" id="PF13976">
    <property type="entry name" value="gag_pre-integrs"/>
    <property type="match status" value="1"/>
</dbReference>
<dbReference type="PANTHER" id="PTHR42648:SF22">
    <property type="entry name" value="REVERSE TRANSCRIPTASE TY1_COPIA-TYPE DOMAIN-CONTAINING PROTEIN"/>
    <property type="match status" value="1"/>
</dbReference>
<proteinExistence type="predicted"/>
<dbReference type="PROSITE" id="PS50994">
    <property type="entry name" value="INTEGRASE"/>
    <property type="match status" value="1"/>
</dbReference>
<dbReference type="GO" id="GO:0015074">
    <property type="term" value="P:DNA integration"/>
    <property type="evidence" value="ECO:0007669"/>
    <property type="project" value="InterPro"/>
</dbReference>
<feature type="compositionally biased region" description="Basic and acidic residues" evidence="5">
    <location>
        <begin position="837"/>
        <end position="857"/>
    </location>
</feature>
<protein>
    <submittedName>
        <fullName evidence="7">Retrovirus-related Pol polyprotein from transposon TNT 1-94</fullName>
    </submittedName>
</protein>
<dbReference type="GO" id="GO:0006508">
    <property type="term" value="P:proteolysis"/>
    <property type="evidence" value="ECO:0007669"/>
    <property type="project" value="UniProtKB-KW"/>
</dbReference>
<dbReference type="SUPFAM" id="SSF53098">
    <property type="entry name" value="Ribonuclease H-like"/>
    <property type="match status" value="1"/>
</dbReference>
<dbReference type="InterPro" id="IPR013103">
    <property type="entry name" value="RVT_2"/>
</dbReference>
<dbReference type="InterPro" id="IPR025724">
    <property type="entry name" value="GAG-pre-integrase_dom"/>
</dbReference>
<reference evidence="7 8" key="1">
    <citation type="journal article" date="2018" name="PLoS Genet.">
        <title>Population sequencing reveals clonal diversity and ancestral inbreeding in the grapevine cultivar Chardonnay.</title>
        <authorList>
            <person name="Roach M.J."/>
            <person name="Johnson D.L."/>
            <person name="Bohlmann J."/>
            <person name="van Vuuren H.J."/>
            <person name="Jones S.J."/>
            <person name="Pretorius I.S."/>
            <person name="Schmidt S.A."/>
            <person name="Borneman A.R."/>
        </authorList>
    </citation>
    <scope>NUCLEOTIDE SEQUENCE [LARGE SCALE GENOMIC DNA]</scope>
    <source>
        <strain evidence="8">cv. Chardonnay</strain>
        <tissue evidence="7">Leaf</tissue>
    </source>
</reference>
<dbReference type="InterPro" id="IPR036397">
    <property type="entry name" value="RNaseH_sf"/>
</dbReference>
<dbReference type="Pfam" id="PF00665">
    <property type="entry name" value="rve"/>
    <property type="match status" value="1"/>
</dbReference>
<dbReference type="CDD" id="cd09272">
    <property type="entry name" value="RNase_HI_RT_Ty1"/>
    <property type="match status" value="1"/>
</dbReference>
<dbReference type="InterPro" id="IPR029472">
    <property type="entry name" value="Copia-like_N"/>
</dbReference>
<evidence type="ECO:0000259" key="6">
    <source>
        <dbReference type="PROSITE" id="PS50994"/>
    </source>
</evidence>